<evidence type="ECO:0000313" key="2">
    <source>
        <dbReference type="Proteomes" id="UP000632377"/>
    </source>
</evidence>
<accession>A0ABS1TCE6</accession>
<organism evidence="1 2">
    <name type="scientific">Clostridium rhizosphaerae</name>
    <dbReference type="NCBI Taxonomy" id="2803861"/>
    <lineage>
        <taxon>Bacteria</taxon>
        <taxon>Bacillati</taxon>
        <taxon>Bacillota</taxon>
        <taxon>Clostridia</taxon>
        <taxon>Eubacteriales</taxon>
        <taxon>Clostridiaceae</taxon>
        <taxon>Clostridium</taxon>
    </lineage>
</organism>
<reference evidence="1 2" key="1">
    <citation type="submission" date="2021-01" db="EMBL/GenBank/DDBJ databases">
        <title>Genome public.</title>
        <authorList>
            <person name="Liu C."/>
            <person name="Sun Q."/>
        </authorList>
    </citation>
    <scope>NUCLEOTIDE SEQUENCE [LARGE SCALE GENOMIC DNA]</scope>
    <source>
        <strain evidence="1 2">YIM B02515</strain>
    </source>
</reference>
<keyword evidence="2" id="KW-1185">Reference proteome</keyword>
<sequence length="180" mass="19901">MSQFCYNPFYLAIDMYDAPEVVAQDPPANGIGILGSLECYLDKEIYHNNCMYPYEIQALCRVGGWRTAYSSLNWNGNSGREPWSNHPSQRYTVNGYDSLIYDVVRTTNIYDGNANLITSLPSGSVVACKASEGCQSGATHKDWLKVHAYSKSGGAFVFGTAYVDTGIDQYSTSPSIRGNW</sequence>
<evidence type="ECO:0000313" key="1">
    <source>
        <dbReference type="EMBL" id="MBL4936941.1"/>
    </source>
</evidence>
<name>A0ABS1TCE6_9CLOT</name>
<proteinExistence type="predicted"/>
<comment type="caution">
    <text evidence="1">The sequence shown here is derived from an EMBL/GenBank/DDBJ whole genome shotgun (WGS) entry which is preliminary data.</text>
</comment>
<gene>
    <name evidence="1" type="ORF">JK636_14400</name>
</gene>
<dbReference type="EMBL" id="JAESWC010000009">
    <property type="protein sequence ID" value="MBL4936941.1"/>
    <property type="molecule type" value="Genomic_DNA"/>
</dbReference>
<dbReference type="RefSeq" id="WP_202749698.1">
    <property type="nucleotide sequence ID" value="NZ_JAESWC010000009.1"/>
</dbReference>
<protein>
    <submittedName>
        <fullName evidence="1">Uncharacterized protein</fullName>
    </submittedName>
</protein>
<dbReference type="Proteomes" id="UP000632377">
    <property type="component" value="Unassembled WGS sequence"/>
</dbReference>